<evidence type="ECO:0000313" key="3">
    <source>
        <dbReference type="Proteomes" id="UP000053246"/>
    </source>
</evidence>
<proteinExistence type="predicted"/>
<gene>
    <name evidence="2" type="ORF">ADL17_11335</name>
</gene>
<evidence type="ECO:0000256" key="1">
    <source>
        <dbReference type="SAM" id="MobiDB-lite"/>
    </source>
</evidence>
<feature type="region of interest" description="Disordered" evidence="1">
    <location>
        <begin position="318"/>
        <end position="339"/>
    </location>
</feature>
<dbReference type="Proteomes" id="UP000053246">
    <property type="component" value="Unassembled WGS sequence"/>
</dbReference>
<sequence length="339" mass="36204">MSFTEKLTLRSPADVVTAVPYLLGFHPTDASIVVIVSRHGRVVFAARTDLPAPDAPAHQIRDLAGRLIPVLHQQQPITELLLVGYGTAEHVDPALHAVRDTFTAEGMTVQEILRVTGTRFVSLLCDNRACCPPEGTPFDPTASLVAVQATAAGLVAFPDRAAVAARFAPLTGAARDRMQQATDTAVARLEALLADDTAAVDEAGPQAVRAALRHPDRALTDDEAAWLTVLLVRLSVRDLAADLSPPTDQYVTFWTDITRRAHETLVPAPATLLAITAWRCGDGALAAMAAERALQVDPGYRLADLLLQALHAGLPPSMFEQTATPTDPDAGWSSCPRRT</sequence>
<protein>
    <recommendedName>
        <fullName evidence="4">DUF4192 domain-containing protein</fullName>
    </recommendedName>
</protein>
<dbReference type="RefSeq" id="WP_013732973.1">
    <property type="nucleotide sequence ID" value="NZ_LMWI01000002.1"/>
</dbReference>
<dbReference type="Pfam" id="PF13830">
    <property type="entry name" value="DUF4192"/>
    <property type="match status" value="1"/>
</dbReference>
<dbReference type="AlphaFoldDB" id="A0A9X0LBD3"/>
<organism evidence="2 3">
    <name type="scientific">Micromonospora maris</name>
    <dbReference type="NCBI Taxonomy" id="1003110"/>
    <lineage>
        <taxon>Bacteria</taxon>
        <taxon>Bacillati</taxon>
        <taxon>Actinomycetota</taxon>
        <taxon>Actinomycetes</taxon>
        <taxon>Micromonosporales</taxon>
        <taxon>Micromonosporaceae</taxon>
        <taxon>Micromonospora</taxon>
    </lineage>
</organism>
<dbReference type="OMA" id="CARRCEF"/>
<name>A0A9X0LBD3_9ACTN</name>
<dbReference type="EMBL" id="LMWI01000002">
    <property type="protein sequence ID" value="KUJ43853.1"/>
    <property type="molecule type" value="Genomic_DNA"/>
</dbReference>
<evidence type="ECO:0000313" key="2">
    <source>
        <dbReference type="EMBL" id="KUJ43853.1"/>
    </source>
</evidence>
<dbReference type="InterPro" id="IPR025447">
    <property type="entry name" value="DUF4192"/>
</dbReference>
<evidence type="ECO:0008006" key="4">
    <source>
        <dbReference type="Google" id="ProtNLM"/>
    </source>
</evidence>
<accession>A0A9X0LBD3</accession>
<comment type="caution">
    <text evidence="2">The sequence shown here is derived from an EMBL/GenBank/DDBJ whole genome shotgun (WGS) entry which is preliminary data.</text>
</comment>
<keyword evidence="3" id="KW-1185">Reference proteome</keyword>
<reference evidence="2 3" key="1">
    <citation type="submission" date="2015-10" db="EMBL/GenBank/DDBJ databases">
        <authorList>
            <person name="Ju K.-S."/>
            <person name="Doroghazi J.R."/>
            <person name="Metcalf W.W."/>
        </authorList>
    </citation>
    <scope>NUCLEOTIDE SEQUENCE [LARGE SCALE GENOMIC DNA]</scope>
    <source>
        <strain evidence="2 3">NRRL B-24793</strain>
    </source>
</reference>